<evidence type="ECO:0000256" key="8">
    <source>
        <dbReference type="ARBA" id="ARBA00023326"/>
    </source>
</evidence>
<keyword evidence="4 10" id="KW-0378">Hydrolase</keyword>
<keyword evidence="6" id="KW-0119">Carbohydrate metabolism</keyword>
<evidence type="ECO:0000256" key="1">
    <source>
        <dbReference type="ARBA" id="ARBA00000966"/>
    </source>
</evidence>
<feature type="domain" description="Glycoside hydrolase family 9" evidence="9">
    <location>
        <begin position="61"/>
        <end position="118"/>
    </location>
</feature>
<dbReference type="OrthoDB" id="10257085at2759"/>
<evidence type="ECO:0000259" key="9">
    <source>
        <dbReference type="Pfam" id="PF00759"/>
    </source>
</evidence>
<dbReference type="SUPFAM" id="SSF48208">
    <property type="entry name" value="Six-hairpin glycosidases"/>
    <property type="match status" value="1"/>
</dbReference>
<keyword evidence="8" id="KW-0624">Polysaccharide degradation</keyword>
<dbReference type="Gene3D" id="1.50.10.10">
    <property type="match status" value="2"/>
</dbReference>
<dbReference type="InterPro" id="IPR008928">
    <property type="entry name" value="6-hairpin_glycosidase_sf"/>
</dbReference>
<gene>
    <name evidence="10" type="ORF">MCOR_45467</name>
</gene>
<dbReference type="InterPro" id="IPR012341">
    <property type="entry name" value="6hp_glycosidase-like_sf"/>
</dbReference>
<keyword evidence="11" id="KW-1185">Reference proteome</keyword>
<dbReference type="EMBL" id="CACVKT020008031">
    <property type="protein sequence ID" value="CAC5412493.1"/>
    <property type="molecule type" value="Genomic_DNA"/>
</dbReference>
<dbReference type="PANTHER" id="PTHR22298">
    <property type="entry name" value="ENDO-1,4-BETA-GLUCANASE"/>
    <property type="match status" value="1"/>
</dbReference>
<sequence length="188" mass="21305">MAYGVSGKFTPSKDCMTQVRDEDNGHFEGHLVFDLTEEIVGWDVTVTYLSTSITFFRSHVNCSIVGECTKDHYVWERPKDMTMDRKAFKINARKPGIDVAGEYAAAMAVGSMVFKKKNTFHFSSYYYGDELSWGAVWLYMATNMSEYLTDAETSHVQGPALGQSWDEKNTGNMVILQAVIKYDCFLSF</sequence>
<proteinExistence type="inferred from homology"/>
<dbReference type="GO" id="GO:0030245">
    <property type="term" value="P:cellulose catabolic process"/>
    <property type="evidence" value="ECO:0007669"/>
    <property type="project" value="UniProtKB-KW"/>
</dbReference>
<keyword evidence="7 10" id="KW-0326">Glycosidase</keyword>
<feature type="domain" description="Glycoside hydrolase family 9" evidence="9">
    <location>
        <begin position="122"/>
        <end position="182"/>
    </location>
</feature>
<organism evidence="10 11">
    <name type="scientific">Mytilus coruscus</name>
    <name type="common">Sea mussel</name>
    <dbReference type="NCBI Taxonomy" id="42192"/>
    <lineage>
        <taxon>Eukaryota</taxon>
        <taxon>Metazoa</taxon>
        <taxon>Spiralia</taxon>
        <taxon>Lophotrochozoa</taxon>
        <taxon>Mollusca</taxon>
        <taxon>Bivalvia</taxon>
        <taxon>Autobranchia</taxon>
        <taxon>Pteriomorphia</taxon>
        <taxon>Mytilida</taxon>
        <taxon>Mytiloidea</taxon>
        <taxon>Mytilidae</taxon>
        <taxon>Mytilinae</taxon>
        <taxon>Mytilus</taxon>
    </lineage>
</organism>
<dbReference type="EC" id="3.2.1.4" evidence="3"/>
<evidence type="ECO:0000313" key="11">
    <source>
        <dbReference type="Proteomes" id="UP000507470"/>
    </source>
</evidence>
<dbReference type="Pfam" id="PF00759">
    <property type="entry name" value="Glyco_hydro_9"/>
    <property type="match status" value="2"/>
</dbReference>
<dbReference type="AlphaFoldDB" id="A0A6J8DXK5"/>
<evidence type="ECO:0000256" key="5">
    <source>
        <dbReference type="ARBA" id="ARBA00023001"/>
    </source>
</evidence>
<evidence type="ECO:0000313" key="10">
    <source>
        <dbReference type="EMBL" id="CAC5412493.1"/>
    </source>
</evidence>
<dbReference type="Proteomes" id="UP000507470">
    <property type="component" value="Unassembled WGS sequence"/>
</dbReference>
<keyword evidence="5" id="KW-0136">Cellulose degradation</keyword>
<comment type="similarity">
    <text evidence="2">Belongs to the glycosyl hydrolase 9 (cellulase E) family.</text>
</comment>
<name>A0A6J8DXK5_MYTCO</name>
<evidence type="ECO:0000256" key="6">
    <source>
        <dbReference type="ARBA" id="ARBA00023277"/>
    </source>
</evidence>
<dbReference type="InterPro" id="IPR001701">
    <property type="entry name" value="Glyco_hydro_9"/>
</dbReference>
<evidence type="ECO:0000256" key="4">
    <source>
        <dbReference type="ARBA" id="ARBA00022801"/>
    </source>
</evidence>
<protein>
    <recommendedName>
        <fullName evidence="3">cellulase</fullName>
        <ecNumber evidence="3">3.2.1.4</ecNumber>
    </recommendedName>
</protein>
<accession>A0A6J8DXK5</accession>
<evidence type="ECO:0000256" key="2">
    <source>
        <dbReference type="ARBA" id="ARBA00007072"/>
    </source>
</evidence>
<evidence type="ECO:0000256" key="7">
    <source>
        <dbReference type="ARBA" id="ARBA00023295"/>
    </source>
</evidence>
<reference evidence="10 11" key="1">
    <citation type="submission" date="2020-06" db="EMBL/GenBank/DDBJ databases">
        <authorList>
            <person name="Li R."/>
            <person name="Bekaert M."/>
        </authorList>
    </citation>
    <scope>NUCLEOTIDE SEQUENCE [LARGE SCALE GENOMIC DNA]</scope>
    <source>
        <strain evidence="11">wild</strain>
    </source>
</reference>
<evidence type="ECO:0000256" key="3">
    <source>
        <dbReference type="ARBA" id="ARBA00012601"/>
    </source>
</evidence>
<dbReference type="GO" id="GO:0008810">
    <property type="term" value="F:cellulase activity"/>
    <property type="evidence" value="ECO:0007669"/>
    <property type="project" value="UniProtKB-EC"/>
</dbReference>
<comment type="catalytic activity">
    <reaction evidence="1">
        <text>Endohydrolysis of (1-&gt;4)-beta-D-glucosidic linkages in cellulose, lichenin and cereal beta-D-glucans.</text>
        <dbReference type="EC" id="3.2.1.4"/>
    </reaction>
</comment>